<dbReference type="AlphaFoldDB" id="A0A6A5T368"/>
<keyword evidence="4" id="KW-1185">Reference proteome</keyword>
<accession>A0A6A5T368</accession>
<gene>
    <name evidence="3" type="ORF">EJ02DRAFT_89174</name>
</gene>
<keyword evidence="2" id="KW-0472">Membrane</keyword>
<feature type="compositionally biased region" description="Polar residues" evidence="1">
    <location>
        <begin position="86"/>
        <end position="101"/>
    </location>
</feature>
<proteinExistence type="predicted"/>
<evidence type="ECO:0000256" key="2">
    <source>
        <dbReference type="SAM" id="Phobius"/>
    </source>
</evidence>
<feature type="compositionally biased region" description="Low complexity" evidence="1">
    <location>
        <begin position="214"/>
        <end position="224"/>
    </location>
</feature>
<feature type="region of interest" description="Disordered" evidence="1">
    <location>
        <begin position="180"/>
        <end position="234"/>
    </location>
</feature>
<protein>
    <submittedName>
        <fullName evidence="3">Uncharacterized protein</fullName>
    </submittedName>
</protein>
<feature type="compositionally biased region" description="Polar residues" evidence="1">
    <location>
        <begin position="183"/>
        <end position="201"/>
    </location>
</feature>
<feature type="region of interest" description="Disordered" evidence="1">
    <location>
        <begin position="264"/>
        <end position="353"/>
    </location>
</feature>
<feature type="compositionally biased region" description="Basic and acidic residues" evidence="1">
    <location>
        <begin position="1"/>
        <end position="13"/>
    </location>
</feature>
<dbReference type="EMBL" id="ML975998">
    <property type="protein sequence ID" value="KAF1947415.1"/>
    <property type="molecule type" value="Genomic_DNA"/>
</dbReference>
<reference evidence="3" key="1">
    <citation type="journal article" date="2020" name="Stud. Mycol.">
        <title>101 Dothideomycetes genomes: a test case for predicting lifestyles and emergence of pathogens.</title>
        <authorList>
            <person name="Haridas S."/>
            <person name="Albert R."/>
            <person name="Binder M."/>
            <person name="Bloem J."/>
            <person name="Labutti K."/>
            <person name="Salamov A."/>
            <person name="Andreopoulos B."/>
            <person name="Baker S."/>
            <person name="Barry K."/>
            <person name="Bills G."/>
            <person name="Bluhm B."/>
            <person name="Cannon C."/>
            <person name="Castanera R."/>
            <person name="Culley D."/>
            <person name="Daum C."/>
            <person name="Ezra D."/>
            <person name="Gonzalez J."/>
            <person name="Henrissat B."/>
            <person name="Kuo A."/>
            <person name="Liang C."/>
            <person name="Lipzen A."/>
            <person name="Lutzoni F."/>
            <person name="Magnuson J."/>
            <person name="Mondo S."/>
            <person name="Nolan M."/>
            <person name="Ohm R."/>
            <person name="Pangilinan J."/>
            <person name="Park H.-J."/>
            <person name="Ramirez L."/>
            <person name="Alfaro M."/>
            <person name="Sun H."/>
            <person name="Tritt A."/>
            <person name="Yoshinaga Y."/>
            <person name="Zwiers L.-H."/>
            <person name="Turgeon B."/>
            <person name="Goodwin S."/>
            <person name="Spatafora J."/>
            <person name="Crous P."/>
            <person name="Grigoriev I."/>
        </authorList>
    </citation>
    <scope>NUCLEOTIDE SEQUENCE</scope>
    <source>
        <strain evidence="3">CBS 161.51</strain>
    </source>
</reference>
<dbReference type="OrthoDB" id="3935400at2759"/>
<evidence type="ECO:0000313" key="3">
    <source>
        <dbReference type="EMBL" id="KAF1947415.1"/>
    </source>
</evidence>
<sequence>MAPQEGERRKGESGRQLPPPPDNSLLLTVIPFPTFITGPLVLPITVVIPIGNSNLLSKTMPPPYTQPTARPSNTRTERPSVEPSFATKTWPASASTASTYQEGGDVPSLAITPTPVASNEESPTFTPTNALGGERPTWPLGQQQANKTPMYAAAAIIPIIVLAIIGGVAIVCLRRRRRRGVETTASQTSAQEMKLQPQPQTRMRPYMAPPPPAISISQQYTPSPSQLPPTSTPSQFQPVILGPISSGSNGAYLTGIDTSDMVSMTSNNLRPVDPFSDNNSLSEPPPPYRPHSVAPPSFTSTSRQSSVRASARPATSQIQLMQRSPFDDPDDDTVSEPSGPTLRRNDDAVSAVSDLSYQNDALVERPPLRWSR</sequence>
<feature type="compositionally biased region" description="Polar residues" evidence="1">
    <location>
        <begin position="115"/>
        <end position="129"/>
    </location>
</feature>
<name>A0A6A5T368_9PLEO</name>
<keyword evidence="2" id="KW-0812">Transmembrane</keyword>
<dbReference type="Proteomes" id="UP000800038">
    <property type="component" value="Unassembled WGS sequence"/>
</dbReference>
<feature type="region of interest" description="Disordered" evidence="1">
    <location>
        <begin position="55"/>
        <end position="135"/>
    </location>
</feature>
<feature type="transmembrane region" description="Helical" evidence="2">
    <location>
        <begin position="150"/>
        <end position="173"/>
    </location>
</feature>
<evidence type="ECO:0000256" key="1">
    <source>
        <dbReference type="SAM" id="MobiDB-lite"/>
    </source>
</evidence>
<feature type="compositionally biased region" description="Polar residues" evidence="1">
    <location>
        <begin position="297"/>
        <end position="322"/>
    </location>
</feature>
<organism evidence="3 4">
    <name type="scientific">Clathrospora elynae</name>
    <dbReference type="NCBI Taxonomy" id="706981"/>
    <lineage>
        <taxon>Eukaryota</taxon>
        <taxon>Fungi</taxon>
        <taxon>Dikarya</taxon>
        <taxon>Ascomycota</taxon>
        <taxon>Pezizomycotina</taxon>
        <taxon>Dothideomycetes</taxon>
        <taxon>Pleosporomycetidae</taxon>
        <taxon>Pleosporales</taxon>
        <taxon>Diademaceae</taxon>
        <taxon>Clathrospora</taxon>
    </lineage>
</organism>
<evidence type="ECO:0000313" key="4">
    <source>
        <dbReference type="Proteomes" id="UP000800038"/>
    </source>
</evidence>
<feature type="transmembrane region" description="Helical" evidence="2">
    <location>
        <begin position="25"/>
        <end position="50"/>
    </location>
</feature>
<keyword evidence="2" id="KW-1133">Transmembrane helix</keyword>
<feature type="region of interest" description="Disordered" evidence="1">
    <location>
        <begin position="1"/>
        <end position="23"/>
    </location>
</feature>